<dbReference type="InterPro" id="IPR018631">
    <property type="entry name" value="AAA-ATPase-like_dom"/>
</dbReference>
<protein>
    <recommendedName>
        <fullName evidence="1">AAA-ATPase-like domain-containing protein</fullName>
    </recommendedName>
</protein>
<dbReference type="Pfam" id="PF09820">
    <property type="entry name" value="AAA-ATPase_like"/>
    <property type="match status" value="1"/>
</dbReference>
<comment type="caution">
    <text evidence="2">The sequence shown here is derived from an EMBL/GenBank/DDBJ whole genome shotgun (WGS) entry which is preliminary data.</text>
</comment>
<name>K1TL02_9ZZZZ</name>
<sequence>MMENIKEIPYGIANFVEVAEQNMYYVDKTMYLPLLEKQPRNLFFIRPRRFGKSIFLSMLRAYYDIATKRKVPETLRQSMDRQPPTPLQGKFQVVYLDFSRASGGSGSLEENFNNYCGMVIDLFGKVYEPY</sequence>
<reference evidence="2" key="1">
    <citation type="journal article" date="2013" name="Environ. Microbiol.">
        <title>Microbiota from the distal guts of lean and obese adolescents exhibit partial functional redundancy besides clear differences in community structure.</title>
        <authorList>
            <person name="Ferrer M."/>
            <person name="Ruiz A."/>
            <person name="Lanza F."/>
            <person name="Haange S.B."/>
            <person name="Oberbach A."/>
            <person name="Till H."/>
            <person name="Bargiela R."/>
            <person name="Campoy C."/>
            <person name="Segura M.T."/>
            <person name="Richter M."/>
            <person name="von Bergen M."/>
            <person name="Seifert J."/>
            <person name="Suarez A."/>
        </authorList>
    </citation>
    <scope>NUCLEOTIDE SEQUENCE</scope>
</reference>
<dbReference type="PANTHER" id="PTHR34825">
    <property type="entry name" value="CONSERVED PROTEIN, WITH A WEAK D-GALACTARATE DEHYDRATASE/ALTRONATE HYDROLASE DOMAIN"/>
    <property type="match status" value="1"/>
</dbReference>
<dbReference type="EMBL" id="AJWZ01001435">
    <property type="protein sequence ID" value="EKC73792.1"/>
    <property type="molecule type" value="Genomic_DNA"/>
</dbReference>
<evidence type="ECO:0000313" key="2">
    <source>
        <dbReference type="EMBL" id="EKC73792.1"/>
    </source>
</evidence>
<evidence type="ECO:0000259" key="1">
    <source>
        <dbReference type="Pfam" id="PF09820"/>
    </source>
</evidence>
<dbReference type="AlphaFoldDB" id="K1TL02"/>
<gene>
    <name evidence="2" type="ORF">OBE_02204</name>
</gene>
<dbReference type="PANTHER" id="PTHR34825:SF2">
    <property type="entry name" value="AAA-ATPASE-LIKE DOMAIN-CONTAINING PROTEIN"/>
    <property type="match status" value="1"/>
</dbReference>
<accession>K1TL02</accession>
<feature type="domain" description="AAA-ATPase-like" evidence="1">
    <location>
        <begin position="9"/>
        <end position="127"/>
    </location>
</feature>
<proteinExistence type="predicted"/>
<organism evidence="2">
    <name type="scientific">human gut metagenome</name>
    <dbReference type="NCBI Taxonomy" id="408170"/>
    <lineage>
        <taxon>unclassified sequences</taxon>
        <taxon>metagenomes</taxon>
        <taxon>organismal metagenomes</taxon>
    </lineage>
</organism>
<feature type="non-terminal residue" evidence="2">
    <location>
        <position position="130"/>
    </location>
</feature>